<accession>A0AAV5UTI2</accession>
<reference evidence="2" key="1">
    <citation type="submission" date="2023-10" db="EMBL/GenBank/DDBJ databases">
        <title>Genome assembly of Pristionchus species.</title>
        <authorList>
            <person name="Yoshida K."/>
            <person name="Sommer R.J."/>
        </authorList>
    </citation>
    <scope>NUCLEOTIDE SEQUENCE</scope>
    <source>
        <strain evidence="2">RS5133</strain>
    </source>
</reference>
<feature type="non-terminal residue" evidence="2">
    <location>
        <position position="1"/>
    </location>
</feature>
<evidence type="ECO:0000313" key="3">
    <source>
        <dbReference type="Proteomes" id="UP001432322"/>
    </source>
</evidence>
<feature type="chain" id="PRO_5043775392" evidence="1">
    <location>
        <begin position="24"/>
        <end position="238"/>
    </location>
</feature>
<comment type="caution">
    <text evidence="2">The sequence shown here is derived from an EMBL/GenBank/DDBJ whole genome shotgun (WGS) entry which is preliminary data.</text>
</comment>
<evidence type="ECO:0000313" key="2">
    <source>
        <dbReference type="EMBL" id="GMT09887.1"/>
    </source>
</evidence>
<dbReference type="PANTHER" id="PTHR35014">
    <property type="entry name" value="INFECTION RESPONSE PROTEIN-RELATED"/>
    <property type="match status" value="1"/>
</dbReference>
<organism evidence="2 3">
    <name type="scientific">Pristionchus fissidentatus</name>
    <dbReference type="NCBI Taxonomy" id="1538716"/>
    <lineage>
        <taxon>Eukaryota</taxon>
        <taxon>Metazoa</taxon>
        <taxon>Ecdysozoa</taxon>
        <taxon>Nematoda</taxon>
        <taxon>Chromadorea</taxon>
        <taxon>Rhabditida</taxon>
        <taxon>Rhabditina</taxon>
        <taxon>Diplogasteromorpha</taxon>
        <taxon>Diplogasteroidea</taxon>
        <taxon>Neodiplogasteridae</taxon>
        <taxon>Pristionchus</taxon>
    </lineage>
</organism>
<keyword evidence="3" id="KW-1185">Reference proteome</keyword>
<dbReference type="Proteomes" id="UP001432322">
    <property type="component" value="Unassembled WGS sequence"/>
</dbReference>
<proteinExistence type="predicted"/>
<dbReference type="EMBL" id="BTSY01000001">
    <property type="protein sequence ID" value="GMT09887.1"/>
    <property type="molecule type" value="Genomic_DNA"/>
</dbReference>
<name>A0AAV5UTI2_9BILA</name>
<feature type="signal peptide" evidence="1">
    <location>
        <begin position="1"/>
        <end position="23"/>
    </location>
</feature>
<protein>
    <submittedName>
        <fullName evidence="2">Uncharacterized protein</fullName>
    </submittedName>
</protein>
<evidence type="ECO:0000256" key="1">
    <source>
        <dbReference type="SAM" id="SignalP"/>
    </source>
</evidence>
<dbReference type="AlphaFoldDB" id="A0AAV5UTI2"/>
<sequence length="238" mass="26237">SHSVTMKLLAVLLLLSLSSPAFAGCKGADFDAVMKCYTTFMGAYNITVPTPTTLPPYWDFHTVRMGWFDAQGVKVQQKVCDIGNALVDCVQPYWDCIDFDMYEQMGQTKMDASNYKTDLYVTQYQCSPRGLSIMLKNFNCMDQVRLSGGQEANEACEAAIPKDFIKYGHCGGYNVFLDCQYQVYLPGCGPDGAEFFCGTVRAGLLANDPSCDEKGELNQCPGVTSSNAIKLAKLNKFL</sequence>
<keyword evidence="1" id="KW-0732">Signal</keyword>
<dbReference type="PANTHER" id="PTHR35014:SF1">
    <property type="entry name" value="INFECTION RESPONSE PROTEIN"/>
    <property type="match status" value="1"/>
</dbReference>
<gene>
    <name evidence="2" type="ORF">PFISCL1PPCAC_1184</name>
</gene>